<proteinExistence type="predicted"/>
<gene>
    <name evidence="1" type="ORF">ETF27_05645</name>
</gene>
<dbReference type="AlphaFoldDB" id="A0A5C8GJP6"/>
<dbReference type="Proteomes" id="UP000321612">
    <property type="component" value="Unassembled WGS sequence"/>
</dbReference>
<protein>
    <recommendedName>
        <fullName evidence="3">Carboxypeptidase-like regulatory domain-containing protein</fullName>
    </recommendedName>
</protein>
<dbReference type="OrthoDB" id="983143at2"/>
<sequence>MNKGFSQNMQLKRVTFMLIVILFAVQTAGARDYDRQLLRRVMNYAEPYLSDFPDSLVSNTYLKGHIKILRRNFTLAAIPTMFYLLRDGKREFFFESYSKQIFHDRKNVKTIQNILISTIYHRHKTLNNVVEYLSPQLYQTQLFKNGILSPVRNSNRKYYRYKTEMINDSLAIITFKSKLQNTQLLRNGLLNVNRITGRIISFQFEGEYDMVRFSVSGKMGEKGIQTLYPSNCHIFSSIKSFGNHLHATFDAYYNLPVTLPDTIQNSEDRELMNSLRPIKLNMTELATMAEYDSINSKSKNTLAKTKKKRKGIKYFLWNILGENMLHKIHVSTVDKRGKIRINPLLNPLYLGYNHRKGLTYKFDLRGGYDLTNNSNFSGRVKLGYAFRESKLFYTFTSRYNFNKRRNGYVELEFSNGNRIVDSRVLDEVKQVDNIDSINWDAMNLDYFKDLKSKVAFNYDIINKRLGMKSGFIIHRRSAVDKEGFKRAGRTSNYKSFAPFISVSWYPLTNDYPLVFTSQYEHAMKIFGGNFRYDKMEFDGQYIHHLPCLRSLSLRGGLGFYLDKRGETQFLDYSNFKENYIPHGWYDDWSGEFELLNPNWYNASDFYMRFNLTYESPLLLLTWMPYFGRIIEKERLYASSLGIQKLSPYTEIGYGFTTRVFSMGIFTGFSPKHFEGFGIKLGLELFENW</sequence>
<dbReference type="Pfam" id="PF18939">
    <property type="entry name" value="DUF5686"/>
    <property type="match status" value="2"/>
</dbReference>
<comment type="caution">
    <text evidence="1">The sequence shown here is derived from an EMBL/GenBank/DDBJ whole genome shotgun (WGS) entry which is preliminary data.</text>
</comment>
<name>A0A5C8GJP6_9BACT</name>
<reference evidence="2" key="1">
    <citation type="submission" date="2019-05" db="EMBL/GenBank/DDBJ databases">
        <title>Prevotella brunnea sp. nov., isolated from a wound of a patient.</title>
        <authorList>
            <person name="Buhl M."/>
        </authorList>
    </citation>
    <scope>NUCLEOTIDE SEQUENCE [LARGE SCALE GENOMIC DNA]</scope>
    <source>
        <strain evidence="2">A2672</strain>
    </source>
</reference>
<dbReference type="InterPro" id="IPR043741">
    <property type="entry name" value="DUF5686"/>
</dbReference>
<dbReference type="EMBL" id="SDIK01000037">
    <property type="protein sequence ID" value="TXJ62197.1"/>
    <property type="molecule type" value="Genomic_DNA"/>
</dbReference>
<keyword evidence="2" id="KW-1185">Reference proteome</keyword>
<organism evidence="1 2">
    <name type="scientific">Prevotella brunnea</name>
    <dbReference type="NCBI Taxonomy" id="2508867"/>
    <lineage>
        <taxon>Bacteria</taxon>
        <taxon>Pseudomonadati</taxon>
        <taxon>Bacteroidota</taxon>
        <taxon>Bacteroidia</taxon>
        <taxon>Bacteroidales</taxon>
        <taxon>Prevotellaceae</taxon>
        <taxon>Prevotella</taxon>
    </lineage>
</organism>
<accession>A0A5C8GJP6</accession>
<evidence type="ECO:0000313" key="2">
    <source>
        <dbReference type="Proteomes" id="UP000321612"/>
    </source>
</evidence>
<evidence type="ECO:0008006" key="3">
    <source>
        <dbReference type="Google" id="ProtNLM"/>
    </source>
</evidence>
<evidence type="ECO:0000313" key="1">
    <source>
        <dbReference type="EMBL" id="TXJ62197.1"/>
    </source>
</evidence>